<sequence length="754" mass="88331">MGNSNSSSVQSWDKENTFVFVILGEKVLDNSPNRQAKYSNYSLISDAVVIRRFALRHLDSDHIIIFAKGKEQDYDIELITKNKIFFQLSINEIYVTDAQLNDLTFCYYKNILTIRDQINEKLRNCHNPKVLLFLDDHGSPDYFGFLPFFSIYNIFLKIDLSFLYILNDSCYSGSTIQMVNNYFTICECLKESKNKISNADLNFFTYIAAKIKPQNRIDDLQNLFDILGRCKDDACQILFVLANELKRYKVKSAPNPSNQQVRNELIELRNTKLMQIIQTNFAKEKMISEKSINDILNNGIETIGDLFDVNVIITIYQRVYQRPDPELSIILKKINFLKPVYADIQNKLNCNNHSFYKIITDMLNQGIDFESRQYKRPINHCIITSTHPEGCSPTYGTRRISKNEKIIAGSPAMSAFIIETFIHSHEDGISIDRIKKIASEEDNKIKEYAIKGDDGNKEWLPICFNQFGLPESSRFFPKILAPTVETTKIPDHQQKMQSIGFKLDVRFQDDHETPVDFDEIGKDKEQLHEYSLMKYGIIFQPKEKRAKRKRYRCEKEKPSFKTYDEELFFFQNPEKEKEEYYSDDEQGEAKTEQHKKSINVNTETLNWNQKLPKKQIENFKENYQINEYSIDMQNVLYDELTKITGYKFGSNTEKVEYDYLINADILQWISCFMHPQIFHYRLKNILSDVGSYIYSSGISIDSAQKIFFQCFNVADQLVTPIYKKRETFIEDRLNSRNTKLPDIINCSYIYDIEP</sequence>
<keyword evidence="2" id="KW-1185">Reference proteome</keyword>
<comment type="caution">
    <text evidence="1">The sequence shown here is derived from an EMBL/GenBank/DDBJ whole genome shotgun (WGS) entry which is preliminary data.</text>
</comment>
<reference evidence="1 2" key="1">
    <citation type="submission" date="2024-04" db="EMBL/GenBank/DDBJ databases">
        <title>Tritrichomonas musculus Genome.</title>
        <authorList>
            <person name="Alves-Ferreira E."/>
            <person name="Grigg M."/>
            <person name="Lorenzi H."/>
            <person name="Galac M."/>
        </authorList>
    </citation>
    <scope>NUCLEOTIDE SEQUENCE [LARGE SCALE GENOMIC DNA]</scope>
    <source>
        <strain evidence="1 2">EAF2021</strain>
    </source>
</reference>
<dbReference type="EMBL" id="JAPFFF010000008">
    <property type="protein sequence ID" value="KAK8884284.1"/>
    <property type="molecule type" value="Genomic_DNA"/>
</dbReference>
<evidence type="ECO:0000313" key="2">
    <source>
        <dbReference type="Proteomes" id="UP001470230"/>
    </source>
</evidence>
<dbReference type="Proteomes" id="UP001470230">
    <property type="component" value="Unassembled WGS sequence"/>
</dbReference>
<gene>
    <name evidence="1" type="ORF">M9Y10_043392</name>
</gene>
<accession>A0ABR2JZK7</accession>
<organism evidence="1 2">
    <name type="scientific">Tritrichomonas musculus</name>
    <dbReference type="NCBI Taxonomy" id="1915356"/>
    <lineage>
        <taxon>Eukaryota</taxon>
        <taxon>Metamonada</taxon>
        <taxon>Parabasalia</taxon>
        <taxon>Tritrichomonadida</taxon>
        <taxon>Tritrichomonadidae</taxon>
        <taxon>Tritrichomonas</taxon>
    </lineage>
</organism>
<protein>
    <submittedName>
        <fullName evidence="1">Uncharacterized protein</fullName>
    </submittedName>
</protein>
<evidence type="ECO:0000313" key="1">
    <source>
        <dbReference type="EMBL" id="KAK8884284.1"/>
    </source>
</evidence>
<proteinExistence type="predicted"/>
<name>A0ABR2JZK7_9EUKA</name>